<feature type="non-terminal residue" evidence="1">
    <location>
        <position position="1"/>
    </location>
</feature>
<gene>
    <name evidence="1" type="ORF">FOMPIDRAFT_38716</name>
</gene>
<organism evidence="1 2">
    <name type="scientific">Fomitopsis schrenkii</name>
    <name type="common">Brown rot fungus</name>
    <dbReference type="NCBI Taxonomy" id="2126942"/>
    <lineage>
        <taxon>Eukaryota</taxon>
        <taxon>Fungi</taxon>
        <taxon>Dikarya</taxon>
        <taxon>Basidiomycota</taxon>
        <taxon>Agaricomycotina</taxon>
        <taxon>Agaricomycetes</taxon>
        <taxon>Polyporales</taxon>
        <taxon>Fomitopsis</taxon>
    </lineage>
</organism>
<proteinExistence type="predicted"/>
<dbReference type="SUPFAM" id="SSF81383">
    <property type="entry name" value="F-box domain"/>
    <property type="match status" value="1"/>
</dbReference>
<dbReference type="HOGENOM" id="CLU_689116_0_0_1"/>
<protein>
    <recommendedName>
        <fullName evidence="3">F-box domain-containing protein</fullName>
    </recommendedName>
</protein>
<dbReference type="AlphaFoldDB" id="S8DYE6"/>
<evidence type="ECO:0000313" key="2">
    <source>
        <dbReference type="Proteomes" id="UP000015241"/>
    </source>
</evidence>
<dbReference type="eggNOG" id="ENOG502SAM6">
    <property type="taxonomic scope" value="Eukaryota"/>
</dbReference>
<evidence type="ECO:0000313" key="1">
    <source>
        <dbReference type="EMBL" id="EPS97642.1"/>
    </source>
</evidence>
<evidence type="ECO:0008006" key="3">
    <source>
        <dbReference type="Google" id="ProtNLM"/>
    </source>
</evidence>
<dbReference type="Proteomes" id="UP000015241">
    <property type="component" value="Unassembled WGS sequence"/>
</dbReference>
<name>S8DYE6_FOMSC</name>
<dbReference type="OrthoDB" id="2322499at2759"/>
<reference evidence="1 2" key="1">
    <citation type="journal article" date="2012" name="Science">
        <title>The Paleozoic origin of enzymatic lignin decomposition reconstructed from 31 fungal genomes.</title>
        <authorList>
            <person name="Floudas D."/>
            <person name="Binder M."/>
            <person name="Riley R."/>
            <person name="Barry K."/>
            <person name="Blanchette R.A."/>
            <person name="Henrissat B."/>
            <person name="Martinez A.T."/>
            <person name="Otillar R."/>
            <person name="Spatafora J.W."/>
            <person name="Yadav J.S."/>
            <person name="Aerts A."/>
            <person name="Benoit I."/>
            <person name="Boyd A."/>
            <person name="Carlson A."/>
            <person name="Copeland A."/>
            <person name="Coutinho P.M."/>
            <person name="de Vries R.P."/>
            <person name="Ferreira P."/>
            <person name="Findley K."/>
            <person name="Foster B."/>
            <person name="Gaskell J."/>
            <person name="Glotzer D."/>
            <person name="Gorecki P."/>
            <person name="Heitman J."/>
            <person name="Hesse C."/>
            <person name="Hori C."/>
            <person name="Igarashi K."/>
            <person name="Jurgens J.A."/>
            <person name="Kallen N."/>
            <person name="Kersten P."/>
            <person name="Kohler A."/>
            <person name="Kuees U."/>
            <person name="Kumar T.K.A."/>
            <person name="Kuo A."/>
            <person name="LaButti K."/>
            <person name="Larrondo L.F."/>
            <person name="Lindquist E."/>
            <person name="Ling A."/>
            <person name="Lombard V."/>
            <person name="Lucas S."/>
            <person name="Lundell T."/>
            <person name="Martin R."/>
            <person name="McLaughlin D.J."/>
            <person name="Morgenstern I."/>
            <person name="Morin E."/>
            <person name="Murat C."/>
            <person name="Nagy L.G."/>
            <person name="Nolan M."/>
            <person name="Ohm R.A."/>
            <person name="Patyshakuliyeva A."/>
            <person name="Rokas A."/>
            <person name="Ruiz-Duenas F.J."/>
            <person name="Sabat G."/>
            <person name="Salamov A."/>
            <person name="Samejima M."/>
            <person name="Schmutz J."/>
            <person name="Slot J.C."/>
            <person name="St John F."/>
            <person name="Stenlid J."/>
            <person name="Sun H."/>
            <person name="Sun S."/>
            <person name="Syed K."/>
            <person name="Tsang A."/>
            <person name="Wiebenga A."/>
            <person name="Young D."/>
            <person name="Pisabarro A."/>
            <person name="Eastwood D.C."/>
            <person name="Martin F."/>
            <person name="Cullen D."/>
            <person name="Grigoriev I.V."/>
            <person name="Hibbett D.S."/>
        </authorList>
    </citation>
    <scope>NUCLEOTIDE SEQUENCE</scope>
    <source>
        <strain evidence="2">FP-58527</strain>
    </source>
</reference>
<dbReference type="InParanoid" id="S8DYE6"/>
<dbReference type="InterPro" id="IPR036047">
    <property type="entry name" value="F-box-like_dom_sf"/>
</dbReference>
<dbReference type="EMBL" id="KE504174">
    <property type="protein sequence ID" value="EPS97642.1"/>
    <property type="molecule type" value="Genomic_DNA"/>
</dbReference>
<keyword evidence="2" id="KW-1185">Reference proteome</keyword>
<sequence length="445" mass="51776">QIFSHLLPIDLLNLARTSKSCRALLMSRSSGSLWRASRQLVDGLPDCPPHLSEPAYANLVFSNHCHVFMSAWEELHDEEEKWSQYEQDQLQKKKAVQVHAAACAAWAADRAQARAEELDVVRQRRLEFIINKLRSMGWAEEMLKLRPGYYPLADHHHVRVAKELTERAWEKIRDELSTYMQHVQTARLTRERSAAIRSRLQVLECVIDRLRNDEGRSSMTESHPKFPDYALMPEFRALIEGPTHAPLDKQAFARAIVRIPDLDGVWLAQRAYLLDDMLRRAMGLVPEGMVKPHGLMNTYIFDLAIALVECRRCQERMPLTMAIPHRCAHSPSTYWFLDFDLEEHAEDDYMRDLRYVARGVRPWDMNCFRVPDLEQVRGVLRACGKDPETTTKKEMHDEDIWVAVKDILVDGKRKVMKWDAAVRGLLTRRSWIVCQRDRRRSTLVT</sequence>
<dbReference type="STRING" id="743788.S8DYE6"/>
<accession>S8DYE6</accession>